<organism evidence="2 3">
    <name type="scientific">Tateyamaria omphalii</name>
    <dbReference type="NCBI Taxonomy" id="299262"/>
    <lineage>
        <taxon>Bacteria</taxon>
        <taxon>Pseudomonadati</taxon>
        <taxon>Pseudomonadota</taxon>
        <taxon>Alphaproteobacteria</taxon>
        <taxon>Rhodobacterales</taxon>
        <taxon>Roseobacteraceae</taxon>
        <taxon>Tateyamaria</taxon>
    </lineage>
</organism>
<dbReference type="SUPFAM" id="SSF54593">
    <property type="entry name" value="Glyoxalase/Bleomycin resistance protein/Dihydroxybiphenyl dioxygenase"/>
    <property type="match status" value="1"/>
</dbReference>
<dbReference type="KEGG" id="tom:BWR18_13505"/>
<dbReference type="AlphaFoldDB" id="A0A1P8MX52"/>
<feature type="domain" description="VOC" evidence="1">
    <location>
        <begin position="6"/>
        <end position="118"/>
    </location>
</feature>
<evidence type="ECO:0000313" key="3">
    <source>
        <dbReference type="Proteomes" id="UP000186336"/>
    </source>
</evidence>
<protein>
    <submittedName>
        <fullName evidence="2">Glyoxalase</fullName>
    </submittedName>
</protein>
<dbReference type="InterPro" id="IPR029068">
    <property type="entry name" value="Glyas_Bleomycin-R_OHBP_Dase"/>
</dbReference>
<evidence type="ECO:0000313" key="2">
    <source>
        <dbReference type="EMBL" id="APX12583.1"/>
    </source>
</evidence>
<keyword evidence="3" id="KW-1185">Reference proteome</keyword>
<dbReference type="InterPro" id="IPR037523">
    <property type="entry name" value="VOC_core"/>
</dbReference>
<dbReference type="PROSITE" id="PS51819">
    <property type="entry name" value="VOC"/>
    <property type="match status" value="1"/>
</dbReference>
<dbReference type="RefSeq" id="WP_076628970.1">
    <property type="nucleotide sequence ID" value="NZ_CP019312.1"/>
</dbReference>
<dbReference type="Proteomes" id="UP000186336">
    <property type="component" value="Chromosome"/>
</dbReference>
<dbReference type="PANTHER" id="PTHR33993">
    <property type="entry name" value="GLYOXALASE-RELATED"/>
    <property type="match status" value="1"/>
</dbReference>
<gene>
    <name evidence="2" type="ORF">BWR18_13505</name>
</gene>
<reference evidence="2 3" key="1">
    <citation type="submission" date="2017-01" db="EMBL/GenBank/DDBJ databases">
        <title>Complete genome of Tateyamaria omphalii DOK1-4 isolated from seawater in Dokdo.</title>
        <authorList>
            <person name="Kim J.H."/>
            <person name="Chi W.-J."/>
        </authorList>
    </citation>
    <scope>NUCLEOTIDE SEQUENCE [LARGE SCALE GENOMIC DNA]</scope>
    <source>
        <strain evidence="2 3">DOK1-4</strain>
    </source>
</reference>
<dbReference type="Pfam" id="PF18029">
    <property type="entry name" value="Glyoxalase_6"/>
    <property type="match status" value="1"/>
</dbReference>
<evidence type="ECO:0000259" key="1">
    <source>
        <dbReference type="PROSITE" id="PS51819"/>
    </source>
</evidence>
<dbReference type="EMBL" id="CP019312">
    <property type="protein sequence ID" value="APX12583.1"/>
    <property type="molecule type" value="Genomic_DNA"/>
</dbReference>
<dbReference type="InterPro" id="IPR041581">
    <property type="entry name" value="Glyoxalase_6"/>
</dbReference>
<proteinExistence type="predicted"/>
<dbReference type="Gene3D" id="3.10.180.10">
    <property type="entry name" value="2,3-Dihydroxybiphenyl 1,2-Dioxygenase, domain 1"/>
    <property type="match status" value="1"/>
</dbReference>
<sequence>MECVTGFGGFFFRSENPEGLASWYRDMLGINLVPTAADQTPWMAQGGPTVFAPFAADTDYFAADKAFMLNFRVEHLDKMAAQLEDAGVTVKMVGDMPGIGRFAHLTDPEGTPIELWEPVQD</sequence>
<dbReference type="STRING" id="299262.BWR18_13505"/>
<name>A0A1P8MX52_9RHOB</name>
<dbReference type="PANTHER" id="PTHR33993:SF5">
    <property type="entry name" value="GLYOXALASE"/>
    <property type="match status" value="1"/>
</dbReference>
<dbReference type="OrthoDB" id="9799428at2"/>
<accession>A0A1P8MX52</accession>
<dbReference type="InterPro" id="IPR052164">
    <property type="entry name" value="Anthracycline_SecMetBiosynth"/>
</dbReference>